<dbReference type="Gene3D" id="2.60.34.10">
    <property type="entry name" value="Substrate Binding Domain Of DNAk, Chain A, domain 1"/>
    <property type="match status" value="1"/>
</dbReference>
<keyword evidence="1" id="KW-0547">Nucleotide-binding</keyword>
<keyword evidence="2" id="KW-0067">ATP-binding</keyword>
<keyword evidence="4" id="KW-1185">Reference proteome</keyword>
<gene>
    <name evidence="3" type="ORF">CVT24_011466</name>
</gene>
<dbReference type="Proteomes" id="UP000284842">
    <property type="component" value="Unassembled WGS sequence"/>
</dbReference>
<organism evidence="3 4">
    <name type="scientific">Panaeolus cyanescens</name>
    <dbReference type="NCBI Taxonomy" id="181874"/>
    <lineage>
        <taxon>Eukaryota</taxon>
        <taxon>Fungi</taxon>
        <taxon>Dikarya</taxon>
        <taxon>Basidiomycota</taxon>
        <taxon>Agaricomycotina</taxon>
        <taxon>Agaricomycetes</taxon>
        <taxon>Agaricomycetidae</taxon>
        <taxon>Agaricales</taxon>
        <taxon>Agaricineae</taxon>
        <taxon>Galeropsidaceae</taxon>
        <taxon>Panaeolus</taxon>
    </lineage>
</organism>
<dbReference type="GO" id="GO:0005524">
    <property type="term" value="F:ATP binding"/>
    <property type="evidence" value="ECO:0007669"/>
    <property type="project" value="UniProtKB-KW"/>
</dbReference>
<dbReference type="STRING" id="181874.A0A409YGW3"/>
<comment type="caution">
    <text evidence="3">The sequence shown here is derived from an EMBL/GenBank/DDBJ whole genome shotgun (WGS) entry which is preliminary data.</text>
</comment>
<reference evidence="3 4" key="1">
    <citation type="journal article" date="2018" name="Evol. Lett.">
        <title>Horizontal gene cluster transfer increased hallucinogenic mushroom diversity.</title>
        <authorList>
            <person name="Reynolds H.T."/>
            <person name="Vijayakumar V."/>
            <person name="Gluck-Thaler E."/>
            <person name="Korotkin H.B."/>
            <person name="Matheny P.B."/>
            <person name="Slot J.C."/>
        </authorList>
    </citation>
    <scope>NUCLEOTIDE SEQUENCE [LARGE SCALE GENOMIC DNA]</scope>
    <source>
        <strain evidence="3 4">2629</strain>
    </source>
</reference>
<dbReference type="InParanoid" id="A0A409YGW3"/>
<evidence type="ECO:0000313" key="4">
    <source>
        <dbReference type="Proteomes" id="UP000284842"/>
    </source>
</evidence>
<evidence type="ECO:0000256" key="1">
    <source>
        <dbReference type="ARBA" id="ARBA00022741"/>
    </source>
</evidence>
<dbReference type="OrthoDB" id="3037355at2759"/>
<dbReference type="EMBL" id="NHTK01001181">
    <property type="protein sequence ID" value="PPR02238.1"/>
    <property type="molecule type" value="Genomic_DNA"/>
</dbReference>
<proteinExistence type="predicted"/>
<evidence type="ECO:0000313" key="3">
    <source>
        <dbReference type="EMBL" id="PPR02238.1"/>
    </source>
</evidence>
<evidence type="ECO:0000256" key="2">
    <source>
        <dbReference type="ARBA" id="ARBA00022840"/>
    </source>
</evidence>
<name>A0A409YGW3_9AGAR</name>
<accession>A0A409YGW3</accession>
<dbReference type="AlphaFoldDB" id="A0A409YGW3"/>
<dbReference type="SUPFAM" id="SSF100920">
    <property type="entry name" value="Heat shock protein 70kD (HSP70), peptide-binding domain"/>
    <property type="match status" value="1"/>
</dbReference>
<protein>
    <submittedName>
        <fullName evidence="3">Uncharacterized protein</fullName>
    </submittedName>
</protein>
<dbReference type="GO" id="GO:0140662">
    <property type="term" value="F:ATP-dependent protein folding chaperone"/>
    <property type="evidence" value="ECO:0007669"/>
    <property type="project" value="InterPro"/>
</dbReference>
<dbReference type="InterPro" id="IPR029047">
    <property type="entry name" value="HSP70_peptide-bd_sf"/>
</dbReference>
<dbReference type="Pfam" id="PF00012">
    <property type="entry name" value="HSP70"/>
    <property type="match status" value="1"/>
</dbReference>
<dbReference type="InterPro" id="IPR013126">
    <property type="entry name" value="Hsp_70_fam"/>
</dbReference>
<sequence>MNFVAGISLNGEPTALSIDLTITCYENPSDQTSSQFRDVVDLQSTFKTILQSLPQNGHDITITTPSFYTEEMTREVKQAAKAAGFRKCHWRDNITIVQQGLVGIDHTARAELLIETGGSTVYSRLVSTDIESGIRCSDIIQEKAAEHTGSPEPMILQSIDDAMERLRVEPTTSAIHRILIISATHKFNPSFITDLKERELSAEIIIESDVSQWAAKHSLSRHRSILEAICIFNVSPLNVSIAKADGFVHTLIGRNMTLPNRQTAIFTTEKKDQRQVTVDVVVGVTPRINDNTVIAKLVLDELASHGERACMIKVTLDIEQDGRTHIIVEELNEDGSARRRVTQDLKDVMGDDLDWDDVEKIISSNQADFEVDERADEAAFRWIGEVAAGALPE</sequence>